<accession>A0A4R8IQA4</accession>
<proteinExistence type="predicted"/>
<protein>
    <submittedName>
        <fullName evidence="1">Uncharacterized protein</fullName>
    </submittedName>
</protein>
<dbReference type="RefSeq" id="WP_134081980.1">
    <property type="nucleotide sequence ID" value="NZ_SOQX01000002.1"/>
</dbReference>
<dbReference type="Proteomes" id="UP000294914">
    <property type="component" value="Unassembled WGS sequence"/>
</dbReference>
<sequence length="69" mass="7954">MSSKAEKIAKLIEMQKQFIEYEQTHGVDPKDYYAPESGHTLDGYRQQYRDLAMDVLDEAHKEVGSKAFS</sequence>
<dbReference type="OrthoDB" id="5785228at2"/>
<gene>
    <name evidence="1" type="ORF">EDC23_1129</name>
</gene>
<name>A0A4R8IQA4_9GAMM</name>
<evidence type="ECO:0000313" key="1">
    <source>
        <dbReference type="EMBL" id="TDY02748.1"/>
    </source>
</evidence>
<dbReference type="EMBL" id="SOQX01000002">
    <property type="protein sequence ID" value="TDY02748.1"/>
    <property type="molecule type" value="Genomic_DNA"/>
</dbReference>
<evidence type="ECO:0000313" key="2">
    <source>
        <dbReference type="Proteomes" id="UP000294914"/>
    </source>
</evidence>
<comment type="caution">
    <text evidence="1">The sequence shown here is derived from an EMBL/GenBank/DDBJ whole genome shotgun (WGS) entry which is preliminary data.</text>
</comment>
<dbReference type="AlphaFoldDB" id="A0A4R8IQA4"/>
<reference evidence="1 2" key="1">
    <citation type="submission" date="2019-03" db="EMBL/GenBank/DDBJ databases">
        <title>Genomic Encyclopedia of Type Strains, Phase IV (KMG-IV): sequencing the most valuable type-strain genomes for metagenomic binning, comparative biology and taxonomic classification.</title>
        <authorList>
            <person name="Goeker M."/>
        </authorList>
    </citation>
    <scope>NUCLEOTIDE SEQUENCE [LARGE SCALE GENOMIC DNA]</scope>
    <source>
        <strain evidence="1 2">DSM 16326</strain>
    </source>
</reference>
<organism evidence="1 2">
    <name type="scientific">Thiohalophilus thiocyanatoxydans</name>
    <dbReference type="NCBI Taxonomy" id="381308"/>
    <lineage>
        <taxon>Bacteria</taxon>
        <taxon>Pseudomonadati</taxon>
        <taxon>Pseudomonadota</taxon>
        <taxon>Gammaproteobacteria</taxon>
        <taxon>Thiohalomonadales</taxon>
        <taxon>Thiohalophilaceae</taxon>
        <taxon>Thiohalophilus</taxon>
    </lineage>
</organism>
<keyword evidence="2" id="KW-1185">Reference proteome</keyword>